<sequence length="267" mass="29471">MEPTQDRRTDALLQRFRTGLHTRLPLRALWAHGSLAGGDYQEGRSDLDLIAVLDRPPTPEDERHIGALHRTLDATDPLAPHLHCSYLVADDTAADPGRSHLTWAHRELFHRPVTPVTRRELHTFGRVLSGDAPGALLPPVTDAELATHIRDDLQSYWRPALDHPARWLQDIWVDLGLLTLARATVTLRDGSLITKAEALTVLGELGAPAAVVTDITTRRYGPRPPVVPTDPGGPGPSPWHLRRADLTRAFLGPAIDRTLATYRRGQA</sequence>
<dbReference type="InterPro" id="IPR043519">
    <property type="entry name" value="NT_sf"/>
</dbReference>
<dbReference type="SUPFAM" id="SSF81301">
    <property type="entry name" value="Nucleotidyltransferase"/>
    <property type="match status" value="1"/>
</dbReference>
<organism evidence="2 3">
    <name type="scientific">Streptomyces nigrescens</name>
    <dbReference type="NCBI Taxonomy" id="1920"/>
    <lineage>
        <taxon>Bacteria</taxon>
        <taxon>Bacillati</taxon>
        <taxon>Actinomycetota</taxon>
        <taxon>Actinomycetes</taxon>
        <taxon>Kitasatosporales</taxon>
        <taxon>Streptomycetaceae</taxon>
        <taxon>Streptomyces</taxon>
    </lineage>
</organism>
<dbReference type="Proteomes" id="UP001059597">
    <property type="component" value="Chromosome"/>
</dbReference>
<evidence type="ECO:0000313" key="2">
    <source>
        <dbReference type="EMBL" id="BDM71599.1"/>
    </source>
</evidence>
<dbReference type="RefSeq" id="WP_261955170.1">
    <property type="nucleotide sequence ID" value="NZ_AP026073.1"/>
</dbReference>
<gene>
    <name evidence="2" type="ORF">HEK616_50860</name>
</gene>
<name>A0ABN6R4V5_STRNI</name>
<protein>
    <submittedName>
        <fullName evidence="2">Nucleotidyltransferase</fullName>
    </submittedName>
</protein>
<feature type="domain" description="Polymerase nucleotidyl transferase" evidence="1">
    <location>
        <begin position="14"/>
        <end position="58"/>
    </location>
</feature>
<keyword evidence="3" id="KW-1185">Reference proteome</keyword>
<accession>A0ABN6R4V5</accession>
<proteinExistence type="predicted"/>
<dbReference type="InterPro" id="IPR002934">
    <property type="entry name" value="Polymerase_NTP_transf_dom"/>
</dbReference>
<dbReference type="Pfam" id="PF01909">
    <property type="entry name" value="NTP_transf_2"/>
    <property type="match status" value="1"/>
</dbReference>
<dbReference type="CDD" id="cd05403">
    <property type="entry name" value="NT_KNTase_like"/>
    <property type="match status" value="1"/>
</dbReference>
<evidence type="ECO:0000313" key="3">
    <source>
        <dbReference type="Proteomes" id="UP001059597"/>
    </source>
</evidence>
<reference evidence="2" key="1">
    <citation type="submission" date="2022-06" db="EMBL/GenBank/DDBJ databases">
        <title>Complete genome sequence of Streptomyces nigrescens HEK616.</title>
        <authorList>
            <person name="Asamizu S."/>
            <person name="Onaka H."/>
        </authorList>
    </citation>
    <scope>NUCLEOTIDE SEQUENCE</scope>
    <source>
        <strain evidence="2">HEK616</strain>
    </source>
</reference>
<evidence type="ECO:0000259" key="1">
    <source>
        <dbReference type="Pfam" id="PF01909"/>
    </source>
</evidence>
<dbReference type="EMBL" id="AP026073">
    <property type="protein sequence ID" value="BDM71599.1"/>
    <property type="molecule type" value="Genomic_DNA"/>
</dbReference>